<keyword evidence="4" id="KW-1185">Reference proteome</keyword>
<sequence>MSDLNWLYDFLRCTQPYEIQNLRKCVRILNSRLTVDFSSDLKVTVADSSICVEAIFLKLAIEKAFLNKQNANIRFSNLNNYRIYLNEYFVVYLKKPFTNKFKSGMTIVVCDFGIYDDFGAYGRQPLPNRIVILEKYKILRETMMKRVRGNPQLLHDSQDDCNSLENMYKEYYGIFFLDLKKNSEYTKLKLKTTTNNNLKIILKYRTPQTFQSKLKSKKYSSPCNKQSSQHSRVQLHSSQVGSCELLPRVLLSPLTLSPNTKSVIIKKPKIKNIVRKKLLFSHNTIDDETMKKKKKNNNNNNKKNKKNNNKKNRNNKNVDKVITKESGADVNLSEGKQRKNDGKLNRNNNYNNNNDNNKNNNNNKLFEDSNGCSCYNINNNSSNNNNNNNNCNDNNNNNVNDFNIFLNGHIDELTFTNNGSYNINNNIYNNNGIDNYNNFLFNNNHNFGNYDYNIINNYINPGEELNGNSSANAFDIVSFILQDYDDGSSISIFDNNDNNNNDNNVINNSSLSVTLKDNDVVAEGVNIDNNNNNSLNKDDVITTTNDNNEINGLAKQLDNNINKDDDVIEDITINNDIHECNINNSIGNSSSINNSNLNIGNVNNNINSNSNINNNIHNNININPNAHNNYQQQQLMERVNAMTGRFMRGVQHENMLELPLHFFEYTFNYILNRFGN</sequence>
<proteinExistence type="predicted"/>
<feature type="compositionally biased region" description="Low complexity" evidence="1">
    <location>
        <begin position="345"/>
        <end position="364"/>
    </location>
</feature>
<dbReference type="GeneID" id="20206154"/>
<reference evidence="2 4" key="2">
    <citation type="journal article" date="2013" name="Nature">
        <title>Insights into bilaterian evolution from three spiralian genomes.</title>
        <authorList>
            <person name="Simakov O."/>
            <person name="Marletaz F."/>
            <person name="Cho S.J."/>
            <person name="Edsinger-Gonzales E."/>
            <person name="Havlak P."/>
            <person name="Hellsten U."/>
            <person name="Kuo D.H."/>
            <person name="Larsson T."/>
            <person name="Lv J."/>
            <person name="Arendt D."/>
            <person name="Savage R."/>
            <person name="Osoegawa K."/>
            <person name="de Jong P."/>
            <person name="Grimwood J."/>
            <person name="Chapman J.A."/>
            <person name="Shapiro H."/>
            <person name="Aerts A."/>
            <person name="Otillar R.P."/>
            <person name="Terry A.Y."/>
            <person name="Boore J.L."/>
            <person name="Grigoriev I.V."/>
            <person name="Lindberg D.R."/>
            <person name="Seaver E.C."/>
            <person name="Weisblat D.A."/>
            <person name="Putnam N.H."/>
            <person name="Rokhsar D.S."/>
        </authorList>
    </citation>
    <scope>NUCLEOTIDE SEQUENCE</scope>
</reference>
<dbReference type="RefSeq" id="XP_009023738.1">
    <property type="nucleotide sequence ID" value="XM_009025490.1"/>
</dbReference>
<feature type="region of interest" description="Disordered" evidence="1">
    <location>
        <begin position="285"/>
        <end position="364"/>
    </location>
</feature>
<evidence type="ECO:0000313" key="3">
    <source>
        <dbReference type="EnsemblMetazoa" id="HelroP177267"/>
    </source>
</evidence>
<evidence type="ECO:0000313" key="2">
    <source>
        <dbReference type="EMBL" id="ESN98038.1"/>
    </source>
</evidence>
<feature type="compositionally biased region" description="Basic and acidic residues" evidence="1">
    <location>
        <begin position="335"/>
        <end position="344"/>
    </location>
</feature>
<reference evidence="3" key="3">
    <citation type="submission" date="2015-06" db="UniProtKB">
        <authorList>
            <consortium name="EnsemblMetazoa"/>
        </authorList>
    </citation>
    <scope>IDENTIFICATION</scope>
</reference>
<gene>
    <name evidence="3" type="primary">20206154</name>
    <name evidence="2" type="ORF">HELRODRAFT_177267</name>
</gene>
<protein>
    <submittedName>
        <fullName evidence="2 3">Uncharacterized protein</fullName>
    </submittedName>
</protein>
<feature type="compositionally biased region" description="Basic and acidic residues" evidence="1">
    <location>
        <begin position="316"/>
        <end position="327"/>
    </location>
</feature>
<feature type="compositionally biased region" description="Basic residues" evidence="1">
    <location>
        <begin position="291"/>
        <end position="314"/>
    </location>
</feature>
<evidence type="ECO:0000256" key="1">
    <source>
        <dbReference type="SAM" id="MobiDB-lite"/>
    </source>
</evidence>
<accession>T1FBF5</accession>
<dbReference type="CTD" id="20206154"/>
<dbReference type="Proteomes" id="UP000015101">
    <property type="component" value="Unassembled WGS sequence"/>
</dbReference>
<dbReference type="HOGENOM" id="CLU_406682_0_0_1"/>
<organism evidence="3 4">
    <name type="scientific">Helobdella robusta</name>
    <name type="common">Californian leech</name>
    <dbReference type="NCBI Taxonomy" id="6412"/>
    <lineage>
        <taxon>Eukaryota</taxon>
        <taxon>Metazoa</taxon>
        <taxon>Spiralia</taxon>
        <taxon>Lophotrochozoa</taxon>
        <taxon>Annelida</taxon>
        <taxon>Clitellata</taxon>
        <taxon>Hirudinea</taxon>
        <taxon>Rhynchobdellida</taxon>
        <taxon>Glossiphoniidae</taxon>
        <taxon>Helobdella</taxon>
    </lineage>
</organism>
<dbReference type="EMBL" id="AMQM01005986">
    <property type="status" value="NOT_ANNOTATED_CDS"/>
    <property type="molecule type" value="Genomic_DNA"/>
</dbReference>
<evidence type="ECO:0000313" key="4">
    <source>
        <dbReference type="Proteomes" id="UP000015101"/>
    </source>
</evidence>
<dbReference type="InParanoid" id="T1FBF5"/>
<name>T1FBF5_HELRO</name>
<dbReference type="AlphaFoldDB" id="T1FBF5"/>
<dbReference type="EMBL" id="KB097222">
    <property type="protein sequence ID" value="ESN98038.1"/>
    <property type="molecule type" value="Genomic_DNA"/>
</dbReference>
<dbReference type="KEGG" id="hro:HELRODRAFT_177267"/>
<reference evidence="4" key="1">
    <citation type="submission" date="2012-12" db="EMBL/GenBank/DDBJ databases">
        <authorList>
            <person name="Hellsten U."/>
            <person name="Grimwood J."/>
            <person name="Chapman J.A."/>
            <person name="Shapiro H."/>
            <person name="Aerts A."/>
            <person name="Otillar R.P."/>
            <person name="Terry A.Y."/>
            <person name="Boore J.L."/>
            <person name="Simakov O."/>
            <person name="Marletaz F."/>
            <person name="Cho S.-J."/>
            <person name="Edsinger-Gonzales E."/>
            <person name="Havlak P."/>
            <person name="Kuo D.-H."/>
            <person name="Larsson T."/>
            <person name="Lv J."/>
            <person name="Arendt D."/>
            <person name="Savage R."/>
            <person name="Osoegawa K."/>
            <person name="de Jong P."/>
            <person name="Lindberg D.R."/>
            <person name="Seaver E.C."/>
            <person name="Weisblat D.A."/>
            <person name="Putnam N.H."/>
            <person name="Grigoriev I.V."/>
            <person name="Rokhsar D.S."/>
        </authorList>
    </citation>
    <scope>NUCLEOTIDE SEQUENCE</scope>
</reference>
<dbReference type="EnsemblMetazoa" id="HelroT177267">
    <property type="protein sequence ID" value="HelroP177267"/>
    <property type="gene ID" value="HelroG177267"/>
</dbReference>